<reference evidence="1" key="1">
    <citation type="submission" date="2023-03" db="EMBL/GenBank/DDBJ databases">
        <title>Massive genome expansion in bonnet fungi (Mycena s.s.) driven by repeated elements and novel gene families across ecological guilds.</title>
        <authorList>
            <consortium name="Lawrence Berkeley National Laboratory"/>
            <person name="Harder C.B."/>
            <person name="Miyauchi S."/>
            <person name="Viragh M."/>
            <person name="Kuo A."/>
            <person name="Thoen E."/>
            <person name="Andreopoulos B."/>
            <person name="Lu D."/>
            <person name="Skrede I."/>
            <person name="Drula E."/>
            <person name="Henrissat B."/>
            <person name="Morin E."/>
            <person name="Kohler A."/>
            <person name="Barry K."/>
            <person name="LaButti K."/>
            <person name="Morin E."/>
            <person name="Salamov A."/>
            <person name="Lipzen A."/>
            <person name="Mereny Z."/>
            <person name="Hegedus B."/>
            <person name="Baldrian P."/>
            <person name="Stursova M."/>
            <person name="Weitz H."/>
            <person name="Taylor A."/>
            <person name="Grigoriev I.V."/>
            <person name="Nagy L.G."/>
            <person name="Martin F."/>
            <person name="Kauserud H."/>
        </authorList>
    </citation>
    <scope>NUCLEOTIDE SEQUENCE</scope>
    <source>
        <strain evidence="1">CBHHK200</strain>
    </source>
</reference>
<gene>
    <name evidence="1" type="ORF">C8F04DRAFT_1233687</name>
</gene>
<name>A0AAD6SXH0_9AGAR</name>
<comment type="caution">
    <text evidence="1">The sequence shown here is derived from an EMBL/GenBank/DDBJ whole genome shotgun (WGS) entry which is preliminary data.</text>
</comment>
<dbReference type="AlphaFoldDB" id="A0AAD6SXH0"/>
<evidence type="ECO:0000313" key="1">
    <source>
        <dbReference type="EMBL" id="KAJ7035474.1"/>
    </source>
</evidence>
<proteinExistence type="predicted"/>
<dbReference type="EMBL" id="JARJCM010000050">
    <property type="protein sequence ID" value="KAJ7035474.1"/>
    <property type="molecule type" value="Genomic_DNA"/>
</dbReference>
<keyword evidence="2" id="KW-1185">Reference proteome</keyword>
<accession>A0AAD6SXH0</accession>
<protein>
    <submittedName>
        <fullName evidence="1">Uncharacterized protein</fullName>
    </submittedName>
</protein>
<evidence type="ECO:0000313" key="2">
    <source>
        <dbReference type="Proteomes" id="UP001218188"/>
    </source>
</evidence>
<dbReference type="Proteomes" id="UP001218188">
    <property type="component" value="Unassembled WGS sequence"/>
</dbReference>
<organism evidence="1 2">
    <name type="scientific">Mycena alexandri</name>
    <dbReference type="NCBI Taxonomy" id="1745969"/>
    <lineage>
        <taxon>Eukaryota</taxon>
        <taxon>Fungi</taxon>
        <taxon>Dikarya</taxon>
        <taxon>Basidiomycota</taxon>
        <taxon>Agaricomycotina</taxon>
        <taxon>Agaricomycetes</taxon>
        <taxon>Agaricomycetidae</taxon>
        <taxon>Agaricales</taxon>
        <taxon>Marasmiineae</taxon>
        <taxon>Mycenaceae</taxon>
        <taxon>Mycena</taxon>
    </lineage>
</organism>
<sequence length="243" mass="27314">MKKRTNKGIRDVPLRGVAARTTTRDVVQRGKDEKYSSFARGVTSQSIYLGVGALRETAREELPRRTRMAVVAVAGVEETGLEEEAEELLGSTGLRSISPFGFASSSGPFNLTTAQFWLQLVQDSNRDSSTLYSVVSPVELLSNSGAFMEFYAPSSYLSELRQILFNHNSPYSQTFRTCWLDISAVLTYHRLREFERVLLEFSPNFDSLSFDPAVFVGVLEGRSYAHLNQSDPQYKSIQRLRCI</sequence>